<feature type="compositionally biased region" description="Basic and acidic residues" evidence="4">
    <location>
        <begin position="122"/>
        <end position="136"/>
    </location>
</feature>
<dbReference type="PANTHER" id="PTHR14150:SF12">
    <property type="entry name" value="U3 SMALL NUCLEOLAR RNA-ASSOCIATED PROTEIN 14 HOMOLOG A"/>
    <property type="match status" value="1"/>
</dbReference>
<comment type="caution">
    <text evidence="5">The sequence shown here is derived from an EMBL/GenBank/DDBJ whole genome shotgun (WGS) entry which is preliminary data.</text>
</comment>
<organism evidence="5 6">
    <name type="scientific">Acaulospora morrowiae</name>
    <dbReference type="NCBI Taxonomy" id="94023"/>
    <lineage>
        <taxon>Eukaryota</taxon>
        <taxon>Fungi</taxon>
        <taxon>Fungi incertae sedis</taxon>
        <taxon>Mucoromycota</taxon>
        <taxon>Glomeromycotina</taxon>
        <taxon>Glomeromycetes</taxon>
        <taxon>Diversisporales</taxon>
        <taxon>Acaulosporaceae</taxon>
        <taxon>Acaulospora</taxon>
    </lineage>
</organism>
<evidence type="ECO:0000256" key="3">
    <source>
        <dbReference type="ARBA" id="ARBA00023242"/>
    </source>
</evidence>
<feature type="region of interest" description="Disordered" evidence="4">
    <location>
        <begin position="1"/>
        <end position="44"/>
    </location>
</feature>
<feature type="compositionally biased region" description="Acidic residues" evidence="4">
    <location>
        <begin position="144"/>
        <end position="162"/>
    </location>
</feature>
<feature type="compositionally biased region" description="Polar residues" evidence="4">
    <location>
        <begin position="689"/>
        <end position="712"/>
    </location>
</feature>
<feature type="compositionally biased region" description="Basic residues" evidence="4">
    <location>
        <begin position="17"/>
        <end position="28"/>
    </location>
</feature>
<dbReference type="GO" id="GO:0006364">
    <property type="term" value="P:rRNA processing"/>
    <property type="evidence" value="ECO:0007669"/>
    <property type="project" value="InterPro"/>
</dbReference>
<feature type="region of interest" description="Disordered" evidence="4">
    <location>
        <begin position="98"/>
        <end position="192"/>
    </location>
</feature>
<evidence type="ECO:0000256" key="4">
    <source>
        <dbReference type="SAM" id="MobiDB-lite"/>
    </source>
</evidence>
<reference evidence="5" key="1">
    <citation type="submission" date="2021-06" db="EMBL/GenBank/DDBJ databases">
        <authorList>
            <person name="Kallberg Y."/>
            <person name="Tangrot J."/>
            <person name="Rosling A."/>
        </authorList>
    </citation>
    <scope>NUCLEOTIDE SEQUENCE</scope>
    <source>
        <strain evidence="5">CL551</strain>
    </source>
</reference>
<feature type="compositionally biased region" description="Acidic residues" evidence="4">
    <location>
        <begin position="567"/>
        <end position="586"/>
    </location>
</feature>
<dbReference type="Proteomes" id="UP000789342">
    <property type="component" value="Unassembled WGS sequence"/>
</dbReference>
<dbReference type="GO" id="GO:0032040">
    <property type="term" value="C:small-subunit processome"/>
    <property type="evidence" value="ECO:0007669"/>
    <property type="project" value="InterPro"/>
</dbReference>
<feature type="region of interest" description="Disordered" evidence="4">
    <location>
        <begin position="561"/>
        <end position="588"/>
    </location>
</feature>
<dbReference type="PANTHER" id="PTHR14150">
    <property type="entry name" value="U3 SMALL NUCLEOLAR RNA-ASSOCIATED PROTEIN 14"/>
    <property type="match status" value="1"/>
</dbReference>
<gene>
    <name evidence="5" type="ORF">AMORRO_LOCUS1823</name>
</gene>
<keyword evidence="6" id="KW-1185">Reference proteome</keyword>
<comment type="subcellular location">
    <subcellularLocation>
        <location evidence="1">Nucleus</location>
        <location evidence="1">Nucleolus</location>
    </subcellularLocation>
</comment>
<keyword evidence="2" id="KW-0597">Phosphoprotein</keyword>
<proteinExistence type="predicted"/>
<dbReference type="Pfam" id="PF04615">
    <property type="entry name" value="Utp14"/>
    <property type="match status" value="1"/>
</dbReference>
<dbReference type="AlphaFoldDB" id="A0A9N8W325"/>
<accession>A0A9N8W325</accession>
<evidence type="ECO:0000313" key="5">
    <source>
        <dbReference type="EMBL" id="CAG8470267.1"/>
    </source>
</evidence>
<dbReference type="InterPro" id="IPR006709">
    <property type="entry name" value="SSU_processome_Utp14"/>
</dbReference>
<keyword evidence="3" id="KW-0539">Nucleus</keyword>
<sequence length="984" mass="113334">MGKNFKLTKKGGNGNRFRGKKSNSKKFSRSSNTNADGSHKKALPYGKVRKIKNNKHEKVEATDNISAQDVFEIDQDEIKEEKRRKNIDELESYEYNVEEKIDIEDDEEIDSDEAFNESDEERFDHFIFRGSTEKNSKKQGLIDLNEEDDYESSADEETEEAEDLHGNEVDEESEDEFTLDKVERKSKDDHLLSDEENNLASLDNTNLFELVDVDQDLDVNFFDDESDEETATLTEGGNEIVDELDDESKVERLDSFIESLDKKRKRVDNQSPIEKRKKKIKERTEAYEESEYNLTTRESASNNKKIDFQDLLGAVQEETGFSGLKQKLASLESGGNKGNYKEPLSAPLPQRIINKLNRQAAYEGTKKDITKWEPIVKHNREAEHLIFPLNPNPQHQPTNNTLAGTFQPSTNLEKEVDSILIESGVKEKDLQQYEELQLHKLSVEEVSSRRKELRMMRELMFQEEIKAKRIAKIKSKAYRKIRKKEKEKNRLKLDELIELDPEAARKEQLKLETARAQERMTLKHKNTSKWAKQILKHGNNDQGSRQAIAEQLQRHEELKRKIHDLSSDEESSDVQSDEYNDDEEDMDSVKKKAIDELAQLEKDREKPPKGIMGMKFMQDAMERDRKKTKGFIDDFIEDLKNLIDAEKRSSNAHSDGQTGIKVSFGHGPEITKVSKSTFDPKSDDEDELVTQSELNNVSTQAKTQDENNSIQKNDSDEENPWLQTDSSKVVTSSKKKNRGIDLKESNKSNKLVSKLKKLKRGRKTDEDDVEIDVDRVLVIGHEKKKVEKLESEKIPDDTTITDRNTVSENEDNSIVMTENFVHTENSMAFTQRELIARAFANDDVIDEFLIEKQTAIDEDKPKEKDITLPGWGAWVGKGVKSQGQSKRILVAPLPGEGVEAKKRQDARLDHVIINEKRIKKAKKYLATDIPHPFETREQYERSIRTPLGREWNTRDIFQKMIMPRVITKIGDVIDPLNAPFQADN</sequence>
<feature type="compositionally biased region" description="Basic and acidic residues" evidence="4">
    <location>
        <begin position="178"/>
        <end position="192"/>
    </location>
</feature>
<feature type="compositionally biased region" description="Acidic residues" evidence="4">
    <location>
        <begin position="101"/>
        <end position="121"/>
    </location>
</feature>
<dbReference type="OrthoDB" id="277439at2759"/>
<evidence type="ECO:0000313" key="6">
    <source>
        <dbReference type="Proteomes" id="UP000789342"/>
    </source>
</evidence>
<evidence type="ECO:0000256" key="1">
    <source>
        <dbReference type="ARBA" id="ARBA00004604"/>
    </source>
</evidence>
<dbReference type="EMBL" id="CAJVPV010000702">
    <property type="protein sequence ID" value="CAG8470267.1"/>
    <property type="molecule type" value="Genomic_DNA"/>
</dbReference>
<feature type="region of interest" description="Disordered" evidence="4">
    <location>
        <begin position="648"/>
        <end position="745"/>
    </location>
</feature>
<evidence type="ECO:0000256" key="2">
    <source>
        <dbReference type="ARBA" id="ARBA00022553"/>
    </source>
</evidence>
<protein>
    <submittedName>
        <fullName evidence="5">16827_t:CDS:1</fullName>
    </submittedName>
</protein>
<name>A0A9N8W325_9GLOM</name>